<accession>A0A7D5IPQ1</accession>
<reference evidence="3 4" key="1">
    <citation type="submission" date="2020-06" db="EMBL/GenBank/DDBJ databases">
        <title>Methanolobus halotolerans sp. nov., isolated from a saline lake Tus in Siberia.</title>
        <authorList>
            <person name="Shen Y."/>
            <person name="Chen S.-C."/>
            <person name="Lai M.-C."/>
            <person name="Huang H.-H."/>
            <person name="Chiu H.-H."/>
            <person name="Tang S.-L."/>
            <person name="Rogozin D.Y."/>
            <person name="Degermendzhy A.G."/>
        </authorList>
    </citation>
    <scope>NUCLEOTIDE SEQUENCE [LARGE SCALE GENOMIC DNA]</scope>
    <source>
        <strain evidence="3 4">DSM 21339</strain>
    </source>
</reference>
<dbReference type="PANTHER" id="PTHR32432">
    <property type="entry name" value="CELL DIVISION PROTEIN FTSA-RELATED"/>
    <property type="match status" value="1"/>
</dbReference>
<dbReference type="Gene3D" id="3.30.420.40">
    <property type="match status" value="2"/>
</dbReference>
<dbReference type="CDD" id="cd24004">
    <property type="entry name" value="ASKHA_NBD_PilM-like"/>
    <property type="match status" value="1"/>
</dbReference>
<dbReference type="RefSeq" id="WP_176965581.1">
    <property type="nucleotide sequence ID" value="NZ_CP058215.1"/>
</dbReference>
<feature type="domain" description="SHS2" evidence="2">
    <location>
        <begin position="5"/>
        <end position="195"/>
    </location>
</feature>
<evidence type="ECO:0000256" key="1">
    <source>
        <dbReference type="PROSITE-ProRule" id="PRU00182"/>
    </source>
</evidence>
<dbReference type="SMART" id="SM00842">
    <property type="entry name" value="FtsA"/>
    <property type="match status" value="1"/>
</dbReference>
<dbReference type="SUPFAM" id="SSF53067">
    <property type="entry name" value="Actin-like ATPase domain"/>
    <property type="match status" value="2"/>
</dbReference>
<organism evidence="3 4">
    <name type="scientific">Methanolobus zinderi</name>
    <dbReference type="NCBI Taxonomy" id="536044"/>
    <lineage>
        <taxon>Archaea</taxon>
        <taxon>Methanobacteriati</taxon>
        <taxon>Methanobacteriota</taxon>
        <taxon>Stenosarchaea group</taxon>
        <taxon>Methanomicrobia</taxon>
        <taxon>Methanosarcinales</taxon>
        <taxon>Methanosarcinaceae</taxon>
        <taxon>Methanolobus</taxon>
    </lineage>
</organism>
<keyword evidence="1" id="KW-0694">RNA-binding</keyword>
<dbReference type="Pfam" id="PF14450">
    <property type="entry name" value="FtsA"/>
    <property type="match status" value="1"/>
</dbReference>
<evidence type="ECO:0000259" key="2">
    <source>
        <dbReference type="SMART" id="SM00842"/>
    </source>
</evidence>
<gene>
    <name evidence="3" type="ORF">HWN40_09915</name>
</gene>
<dbReference type="GeneID" id="55821992"/>
<dbReference type="AlphaFoldDB" id="A0A7D5IPQ1"/>
<proteinExistence type="predicted"/>
<dbReference type="InterPro" id="IPR043129">
    <property type="entry name" value="ATPase_NBD"/>
</dbReference>
<protein>
    <submittedName>
        <fullName evidence="3">Rod shape-determining protein</fullName>
    </submittedName>
</protein>
<dbReference type="GO" id="GO:0003723">
    <property type="term" value="F:RNA binding"/>
    <property type="evidence" value="ECO:0007669"/>
    <property type="project" value="UniProtKB-KW"/>
</dbReference>
<sequence>MSTTHFALDIGTRTVVGLIVEGEEPLEIKAACILEHNQRSMHDGQIHDVDRVAEVVQKVKKELEETIGHELTRASVAVAGRALKTSKVKLSIDLPYGEISKKEISELEFEAVARAGSEIDCDERFNCVGYSVVGYELEGQKISSLEGHTGSSISVELLATFLPETVVNSMFAVLDRCGLEAESVTLEPIAALNIAIPRDTRKLNLALVDIGAGTSDIAVTSEGTVVGYGMVPEAGDEITDFICEHYLLDFKKGEEIKQQLVDEDKVEIKDIFGVGTEIQTSEIISVIEDEVDRLAGHIAEEIISINGNPPRAVVLVGGGSQTATLKEKLAEHLGIPVQRIGSRLPEMIEDLEDRTGKVTGADMITPLGIALTSIHNDGIDFIEASVNGTNVHLMDLNGLTVMDALVATRIKRMYPRPGMALTLKVNSEFVTIEGETGQHASIRLDGNKASLGDPISSGSRIEFNPPVDGKDASITVRDLAARQGITMKVDVTINGRKEKQTPLLRVNGERVEPDTEIPDRAELIIAPATVKEVLHTMADSDPEEKLQITLNRRSKVLDRAEYTVELNGEAVVPKYFDDTVIKDGDVLHVSKKDIHWTYADLIDIPKAGKNISVILNSEKVTFEGTEGAIKANGKRVLPSYRVNDRDNIVLEDGSEKEPILSDLFEFIDIRREELVGKSIRLFVNNHQARFTTPLKDGDRVNIEFPEV</sequence>
<evidence type="ECO:0000313" key="4">
    <source>
        <dbReference type="Proteomes" id="UP000509594"/>
    </source>
</evidence>
<dbReference type="PROSITE" id="PS50889">
    <property type="entry name" value="S4"/>
    <property type="match status" value="1"/>
</dbReference>
<dbReference type="InterPro" id="IPR003494">
    <property type="entry name" value="SHS2_FtsA"/>
</dbReference>
<dbReference type="OrthoDB" id="124147at2157"/>
<dbReference type="InterPro" id="IPR050696">
    <property type="entry name" value="FtsA/MreB"/>
</dbReference>
<dbReference type="GO" id="GO:0051301">
    <property type="term" value="P:cell division"/>
    <property type="evidence" value="ECO:0007669"/>
    <property type="project" value="InterPro"/>
</dbReference>
<dbReference type="Proteomes" id="UP000509594">
    <property type="component" value="Chromosome"/>
</dbReference>
<evidence type="ECO:0000313" key="3">
    <source>
        <dbReference type="EMBL" id="QLC50525.1"/>
    </source>
</evidence>
<dbReference type="EMBL" id="CP058215">
    <property type="protein sequence ID" value="QLC50525.1"/>
    <property type="molecule type" value="Genomic_DNA"/>
</dbReference>
<keyword evidence="4" id="KW-1185">Reference proteome</keyword>
<name>A0A7D5IPQ1_9EURY</name>
<dbReference type="KEGG" id="mzi:HWN40_09915"/>
<dbReference type="PANTHER" id="PTHR32432:SF3">
    <property type="entry name" value="ETHANOLAMINE UTILIZATION PROTEIN EUTJ"/>
    <property type="match status" value="1"/>
</dbReference>